<dbReference type="Pfam" id="PF06245">
    <property type="entry name" value="DUF1015"/>
    <property type="match status" value="1"/>
</dbReference>
<gene>
    <name evidence="1" type="ORF">KDK_41490</name>
</gene>
<dbReference type="EMBL" id="BIFS01000001">
    <property type="protein sequence ID" value="GCE20349.1"/>
    <property type="molecule type" value="Genomic_DNA"/>
</dbReference>
<name>A0A402AMS5_9CHLR</name>
<comment type="caution">
    <text evidence="1">The sequence shown here is derived from an EMBL/GenBank/DDBJ whole genome shotgun (WGS) entry which is preliminary data.</text>
</comment>
<dbReference type="RefSeq" id="WP_126552042.1">
    <property type="nucleotide sequence ID" value="NZ_BIFS01000001.1"/>
</dbReference>
<dbReference type="PANTHER" id="PTHR36454:SF1">
    <property type="entry name" value="DUF1015 DOMAIN-CONTAINING PROTEIN"/>
    <property type="match status" value="1"/>
</dbReference>
<protein>
    <submittedName>
        <fullName evidence="1">Phosphatase</fullName>
    </submittedName>
</protein>
<proteinExistence type="predicted"/>
<dbReference type="PIRSF" id="PIRSF033563">
    <property type="entry name" value="UCP033563"/>
    <property type="match status" value="1"/>
</dbReference>
<sequence>MADVQPLRGFRYAKEKVGDPAQTITPPFDVISPDAQMRYYQRNPYNIIRLELGQSNPTDNGLNNVYTRAARTLAEWRLDGILQQETDACYYLYQQRFSHNGQAYTRTSLLARVRLEPWDARVILPHEHTRTKDKEDRLQLLRACATNFSPIMCMYDDPQGRVRRLISTYAEQPEIQFVDENGEEHLLQPISDPQHTALIQDFFAQRQLYIADGHHRYTTALNYRDELQKQRRGLDAQDGANFMLMALIDVDDPGMLVLPTHRVLFDLTEEQLHKLTEQQLARYFSVKKVAAATDEVMLEELARVGSQQPALIIKTAEQALLLTINAQGEQLMKESGHSEAWNALDVALVQHLILETLLHITADDVAAGKYIRYMHDTQQALQSLHTQEAQAIILLNGIPFRQVRDVALADDRMPQKSTYLYPKLITGLVINPLW</sequence>
<organism evidence="1 2">
    <name type="scientific">Dictyobacter kobayashii</name>
    <dbReference type="NCBI Taxonomy" id="2014872"/>
    <lineage>
        <taxon>Bacteria</taxon>
        <taxon>Bacillati</taxon>
        <taxon>Chloroflexota</taxon>
        <taxon>Ktedonobacteria</taxon>
        <taxon>Ktedonobacterales</taxon>
        <taxon>Dictyobacteraceae</taxon>
        <taxon>Dictyobacter</taxon>
    </lineage>
</organism>
<dbReference type="OrthoDB" id="9781616at2"/>
<accession>A0A402AMS5</accession>
<reference evidence="2" key="1">
    <citation type="submission" date="2018-12" db="EMBL/GenBank/DDBJ databases">
        <title>Tengunoibacter tsumagoiensis gen. nov., sp. nov., Dictyobacter kobayashii sp. nov., D. alpinus sp. nov., and D. joshuensis sp. nov. and description of Dictyobacteraceae fam. nov. within the order Ktedonobacterales isolated from Tengu-no-mugimeshi.</title>
        <authorList>
            <person name="Wang C.M."/>
            <person name="Zheng Y."/>
            <person name="Sakai Y."/>
            <person name="Toyoda A."/>
            <person name="Minakuchi Y."/>
            <person name="Abe K."/>
            <person name="Yokota A."/>
            <person name="Yabe S."/>
        </authorList>
    </citation>
    <scope>NUCLEOTIDE SEQUENCE [LARGE SCALE GENOMIC DNA]</scope>
    <source>
        <strain evidence="2">Uno11</strain>
    </source>
</reference>
<dbReference type="InterPro" id="IPR008323">
    <property type="entry name" value="UCP033563"/>
</dbReference>
<dbReference type="Proteomes" id="UP000287188">
    <property type="component" value="Unassembled WGS sequence"/>
</dbReference>
<keyword evidence="2" id="KW-1185">Reference proteome</keyword>
<evidence type="ECO:0000313" key="2">
    <source>
        <dbReference type="Proteomes" id="UP000287188"/>
    </source>
</evidence>
<dbReference type="AlphaFoldDB" id="A0A402AMS5"/>
<evidence type="ECO:0000313" key="1">
    <source>
        <dbReference type="EMBL" id="GCE20349.1"/>
    </source>
</evidence>
<dbReference type="PANTHER" id="PTHR36454">
    <property type="entry name" value="LMO2823 PROTEIN"/>
    <property type="match status" value="1"/>
</dbReference>